<protein>
    <submittedName>
        <fullName evidence="7">DNA-binding NarL/FixJ family response regulator</fullName>
    </submittedName>
</protein>
<keyword evidence="1 3" id="KW-0597">Phosphoprotein</keyword>
<evidence type="ECO:0000259" key="6">
    <source>
        <dbReference type="PROSITE" id="PS50110"/>
    </source>
</evidence>
<dbReference type="SMART" id="SM00421">
    <property type="entry name" value="HTH_LUXR"/>
    <property type="match status" value="1"/>
</dbReference>
<dbReference type="PANTHER" id="PTHR45566:SF1">
    <property type="entry name" value="HTH-TYPE TRANSCRIPTIONAL REGULATOR YHJB-RELATED"/>
    <property type="match status" value="1"/>
</dbReference>
<evidence type="ECO:0000313" key="7">
    <source>
        <dbReference type="EMBL" id="MDQ0396127.1"/>
    </source>
</evidence>
<comment type="caution">
    <text evidence="7">The sequence shown here is derived from an EMBL/GenBank/DDBJ whole genome shotgun (WGS) entry which is preliminary data.</text>
</comment>
<evidence type="ECO:0000256" key="3">
    <source>
        <dbReference type="PROSITE-ProRule" id="PRU00169"/>
    </source>
</evidence>
<dbReference type="PROSITE" id="PS50043">
    <property type="entry name" value="HTH_LUXR_2"/>
    <property type="match status" value="1"/>
</dbReference>
<evidence type="ECO:0000259" key="5">
    <source>
        <dbReference type="PROSITE" id="PS50043"/>
    </source>
</evidence>
<feature type="compositionally biased region" description="Low complexity" evidence="4">
    <location>
        <begin position="230"/>
        <end position="239"/>
    </location>
</feature>
<evidence type="ECO:0000256" key="4">
    <source>
        <dbReference type="SAM" id="MobiDB-lite"/>
    </source>
</evidence>
<evidence type="ECO:0000256" key="1">
    <source>
        <dbReference type="ARBA" id="ARBA00022553"/>
    </source>
</evidence>
<reference evidence="7 8" key="1">
    <citation type="submission" date="2023-07" db="EMBL/GenBank/DDBJ databases">
        <title>Genomic Encyclopedia of Type Strains, Phase IV (KMG-IV): sequencing the most valuable type-strain genomes for metagenomic binning, comparative biology and taxonomic classification.</title>
        <authorList>
            <person name="Goeker M."/>
        </authorList>
    </citation>
    <scope>NUCLEOTIDE SEQUENCE [LARGE SCALE GENOMIC DNA]</scope>
    <source>
        <strain evidence="7 8">DSM 5896</strain>
    </source>
</reference>
<dbReference type="GO" id="GO:0003677">
    <property type="term" value="F:DNA binding"/>
    <property type="evidence" value="ECO:0007669"/>
    <property type="project" value="UniProtKB-KW"/>
</dbReference>
<organism evidence="7 8">
    <name type="scientific">Labrys monachus</name>
    <dbReference type="NCBI Taxonomy" id="217067"/>
    <lineage>
        <taxon>Bacteria</taxon>
        <taxon>Pseudomonadati</taxon>
        <taxon>Pseudomonadota</taxon>
        <taxon>Alphaproteobacteria</taxon>
        <taxon>Hyphomicrobiales</taxon>
        <taxon>Xanthobacteraceae</taxon>
        <taxon>Labrys</taxon>
    </lineage>
</organism>
<feature type="region of interest" description="Disordered" evidence="4">
    <location>
        <begin position="230"/>
        <end position="254"/>
    </location>
</feature>
<name>A0ABU0FND2_9HYPH</name>
<dbReference type="InterPro" id="IPR058245">
    <property type="entry name" value="NreC/VraR/RcsB-like_REC"/>
</dbReference>
<dbReference type="SUPFAM" id="SSF52172">
    <property type="entry name" value="CheY-like"/>
    <property type="match status" value="1"/>
</dbReference>
<feature type="domain" description="Response regulatory" evidence="6">
    <location>
        <begin position="15"/>
        <end position="132"/>
    </location>
</feature>
<dbReference type="Gene3D" id="3.40.50.2300">
    <property type="match status" value="1"/>
</dbReference>
<keyword evidence="2 7" id="KW-0238">DNA-binding</keyword>
<dbReference type="Pfam" id="PF00196">
    <property type="entry name" value="GerE"/>
    <property type="match status" value="1"/>
</dbReference>
<dbReference type="RefSeq" id="WP_307435921.1">
    <property type="nucleotide sequence ID" value="NZ_JAUSVK010000001.1"/>
</dbReference>
<dbReference type="Proteomes" id="UP001237448">
    <property type="component" value="Unassembled WGS sequence"/>
</dbReference>
<accession>A0ABU0FND2</accession>
<sequence length="254" mass="27450">MTASESTAARATDLTILIADDHWVVRESLRQVATSLQADVRTVEAATFQEALQMLESNPDINLLLFDLVMPGFSEFDGLRVIRRKHPAVPVVIVSIHEDPDYVLRAIQHGVIGYIPKSANADEIKRALELVVAGGVSFPREIIARARPDDTHADARPIAGADARLSSLTPRESRILGLLGRGSSVLDIAEALDISRQTVRVHLGNAMKKLDVSTRESAIRFAVENETALDAQAASSDSDGTARRGASRTPASRS</sequence>
<feature type="modified residue" description="4-aspartylphosphate" evidence="3">
    <location>
        <position position="67"/>
    </location>
</feature>
<dbReference type="PROSITE" id="PS50110">
    <property type="entry name" value="RESPONSE_REGULATORY"/>
    <property type="match status" value="1"/>
</dbReference>
<dbReference type="Pfam" id="PF00072">
    <property type="entry name" value="Response_reg"/>
    <property type="match status" value="1"/>
</dbReference>
<dbReference type="PANTHER" id="PTHR45566">
    <property type="entry name" value="HTH-TYPE TRANSCRIPTIONAL REGULATOR YHJB-RELATED"/>
    <property type="match status" value="1"/>
</dbReference>
<proteinExistence type="predicted"/>
<dbReference type="InterPro" id="IPR000792">
    <property type="entry name" value="Tscrpt_reg_LuxR_C"/>
</dbReference>
<dbReference type="SUPFAM" id="SSF46894">
    <property type="entry name" value="C-terminal effector domain of the bipartite response regulators"/>
    <property type="match status" value="1"/>
</dbReference>
<dbReference type="CDD" id="cd06170">
    <property type="entry name" value="LuxR_C_like"/>
    <property type="match status" value="1"/>
</dbReference>
<keyword evidence="8" id="KW-1185">Reference proteome</keyword>
<gene>
    <name evidence="7" type="ORF">J3R73_005919</name>
</gene>
<dbReference type="EMBL" id="JAUSVK010000001">
    <property type="protein sequence ID" value="MDQ0396127.1"/>
    <property type="molecule type" value="Genomic_DNA"/>
</dbReference>
<dbReference type="InterPro" id="IPR011006">
    <property type="entry name" value="CheY-like_superfamily"/>
</dbReference>
<dbReference type="InterPro" id="IPR001789">
    <property type="entry name" value="Sig_transdc_resp-reg_receiver"/>
</dbReference>
<feature type="domain" description="HTH luxR-type" evidence="5">
    <location>
        <begin position="161"/>
        <end position="226"/>
    </location>
</feature>
<dbReference type="CDD" id="cd17535">
    <property type="entry name" value="REC_NarL-like"/>
    <property type="match status" value="1"/>
</dbReference>
<dbReference type="PRINTS" id="PR00038">
    <property type="entry name" value="HTHLUXR"/>
</dbReference>
<dbReference type="InterPro" id="IPR016032">
    <property type="entry name" value="Sig_transdc_resp-reg_C-effctor"/>
</dbReference>
<dbReference type="PROSITE" id="PS00622">
    <property type="entry name" value="HTH_LUXR_1"/>
    <property type="match status" value="1"/>
</dbReference>
<evidence type="ECO:0000256" key="2">
    <source>
        <dbReference type="ARBA" id="ARBA00023125"/>
    </source>
</evidence>
<evidence type="ECO:0000313" key="8">
    <source>
        <dbReference type="Proteomes" id="UP001237448"/>
    </source>
</evidence>
<dbReference type="SMART" id="SM00448">
    <property type="entry name" value="REC"/>
    <property type="match status" value="1"/>
</dbReference>
<dbReference type="InterPro" id="IPR051015">
    <property type="entry name" value="EvgA-like"/>
</dbReference>